<evidence type="ECO:0000313" key="2">
    <source>
        <dbReference type="EMBL" id="QPV64384.1"/>
    </source>
</evidence>
<dbReference type="Gene3D" id="3.40.50.1010">
    <property type="entry name" value="5'-nuclease"/>
    <property type="match status" value="1"/>
</dbReference>
<evidence type="ECO:0000313" key="3">
    <source>
        <dbReference type="Proteomes" id="UP000595001"/>
    </source>
</evidence>
<feature type="domain" description="PIN" evidence="1">
    <location>
        <begin position="5"/>
        <end position="130"/>
    </location>
</feature>
<sequence length="142" mass="15987">MTRALLDATVLIAAVDTDDEDHEVGLEILGGIDHGKLPTGVITNEALLETLNYVEERLSHERAVDLLDRFVRGAHFELPYNPKKNYGVGRSLFRDTPGLNFGDCMQTAFMRSDEVEYVYSFDDDFDEVDGVTRLNSAVNPYR</sequence>
<organism evidence="2 3">
    <name type="scientific">Halosimplex litoreum</name>
    <dbReference type="NCBI Taxonomy" id="1198301"/>
    <lineage>
        <taxon>Archaea</taxon>
        <taxon>Methanobacteriati</taxon>
        <taxon>Methanobacteriota</taxon>
        <taxon>Stenosarchaea group</taxon>
        <taxon>Halobacteria</taxon>
        <taxon>Halobacteriales</taxon>
        <taxon>Haloarculaceae</taxon>
        <taxon>Halosimplex</taxon>
    </lineage>
</organism>
<gene>
    <name evidence="2" type="ORF">I7X12_07160</name>
</gene>
<dbReference type="GO" id="GO:0016075">
    <property type="term" value="P:rRNA catabolic process"/>
    <property type="evidence" value="ECO:0007669"/>
    <property type="project" value="TreeGrafter"/>
</dbReference>
<dbReference type="PANTHER" id="PTHR42188">
    <property type="entry name" value="23S RRNA-SPECIFIC ENDONUCLEASE VAPC20"/>
    <property type="match status" value="1"/>
</dbReference>
<accession>A0A7T3G0Z8</accession>
<dbReference type="InterPro" id="IPR029060">
    <property type="entry name" value="PIN-like_dom_sf"/>
</dbReference>
<reference evidence="2 3" key="1">
    <citation type="submission" date="2020-12" db="EMBL/GenBank/DDBJ databases">
        <title>Halosimplex halophilum sp. nov. and Halosimplex salinum sp. nov., two new members of the genus Halosimplex.</title>
        <authorList>
            <person name="Cui H.L."/>
        </authorList>
    </citation>
    <scope>NUCLEOTIDE SEQUENCE [LARGE SCALE GENOMIC DNA]</scope>
    <source>
        <strain evidence="2 3">YGH94</strain>
    </source>
</reference>
<dbReference type="EMBL" id="CP065856">
    <property type="protein sequence ID" value="QPV64384.1"/>
    <property type="molecule type" value="Genomic_DNA"/>
</dbReference>
<evidence type="ECO:0000259" key="1">
    <source>
        <dbReference type="Pfam" id="PF01850"/>
    </source>
</evidence>
<dbReference type="OrthoDB" id="41298at2157"/>
<dbReference type="KEGG" id="hlt:I7X12_07160"/>
<dbReference type="PANTHER" id="PTHR42188:SF1">
    <property type="entry name" value="23S RRNA-SPECIFIC ENDONUCLEASE VAPC20"/>
    <property type="match status" value="1"/>
</dbReference>
<keyword evidence="3" id="KW-1185">Reference proteome</keyword>
<protein>
    <submittedName>
        <fullName evidence="2">PIN domain-containing protein</fullName>
    </submittedName>
</protein>
<dbReference type="AlphaFoldDB" id="A0A7T3G0Z8"/>
<proteinExistence type="predicted"/>
<dbReference type="SUPFAM" id="SSF88723">
    <property type="entry name" value="PIN domain-like"/>
    <property type="match status" value="1"/>
</dbReference>
<dbReference type="InterPro" id="IPR002716">
    <property type="entry name" value="PIN_dom"/>
</dbReference>
<dbReference type="Pfam" id="PF01850">
    <property type="entry name" value="PIN"/>
    <property type="match status" value="1"/>
</dbReference>
<dbReference type="GO" id="GO:0004521">
    <property type="term" value="F:RNA endonuclease activity"/>
    <property type="evidence" value="ECO:0007669"/>
    <property type="project" value="InterPro"/>
</dbReference>
<dbReference type="InterPro" id="IPR039018">
    <property type="entry name" value="VapC20-like"/>
</dbReference>
<dbReference type="Proteomes" id="UP000595001">
    <property type="component" value="Chromosome"/>
</dbReference>
<name>A0A7T3G0Z8_9EURY</name>